<dbReference type="InParanoid" id="F2U5M0"/>
<dbReference type="GeneID" id="16076180"/>
<accession>F2U5M0</accession>
<name>F2U5M0_SALR5</name>
<dbReference type="PRINTS" id="PR00629">
    <property type="entry name" value="SHCPIDOMAIN"/>
</dbReference>
<proteinExistence type="predicted"/>
<dbReference type="Pfam" id="PF00640">
    <property type="entry name" value="PID"/>
    <property type="match status" value="1"/>
</dbReference>
<dbReference type="PROSITE" id="PS01179">
    <property type="entry name" value="PID"/>
    <property type="match status" value="1"/>
</dbReference>
<dbReference type="GO" id="GO:0035556">
    <property type="term" value="P:intracellular signal transduction"/>
    <property type="evidence" value="ECO:0007669"/>
    <property type="project" value="InterPro"/>
</dbReference>
<evidence type="ECO:0000259" key="2">
    <source>
        <dbReference type="PROSITE" id="PS01179"/>
    </source>
</evidence>
<dbReference type="Proteomes" id="UP000007799">
    <property type="component" value="Unassembled WGS sequence"/>
</dbReference>
<evidence type="ECO:0000313" key="3">
    <source>
        <dbReference type="EMBL" id="EGD83236.1"/>
    </source>
</evidence>
<feature type="region of interest" description="Disordered" evidence="1">
    <location>
        <begin position="261"/>
        <end position="287"/>
    </location>
</feature>
<gene>
    <name evidence="3" type="ORF">PTSG_03868</name>
</gene>
<dbReference type="Gene3D" id="2.30.29.30">
    <property type="entry name" value="Pleckstrin-homology domain (PH domain)/Phosphotyrosine-binding domain (PTB)"/>
    <property type="match status" value="1"/>
</dbReference>
<organism evidence="4">
    <name type="scientific">Salpingoeca rosetta (strain ATCC 50818 / BSB-021)</name>
    <dbReference type="NCBI Taxonomy" id="946362"/>
    <lineage>
        <taxon>Eukaryota</taxon>
        <taxon>Choanoflagellata</taxon>
        <taxon>Craspedida</taxon>
        <taxon>Salpingoecidae</taxon>
        <taxon>Salpingoeca</taxon>
    </lineage>
</organism>
<dbReference type="SUPFAM" id="SSF50729">
    <property type="entry name" value="PH domain-like"/>
    <property type="match status" value="1"/>
</dbReference>
<dbReference type="RefSeq" id="XP_004995600.1">
    <property type="nucleotide sequence ID" value="XM_004995543.1"/>
</dbReference>
<reference evidence="3" key="1">
    <citation type="submission" date="2009-08" db="EMBL/GenBank/DDBJ databases">
        <title>Annotation of Salpingoeca rosetta.</title>
        <authorList>
            <consortium name="The Broad Institute Genome Sequencing Platform"/>
            <person name="Russ C."/>
            <person name="Cuomo C."/>
            <person name="Burger G."/>
            <person name="Gray M.W."/>
            <person name="Holland P.W.H."/>
            <person name="King N."/>
            <person name="Lang F.B.F."/>
            <person name="Roger A.J."/>
            <person name="Ruiz-Trillo I."/>
            <person name="Young S.K."/>
            <person name="Zeng Q."/>
            <person name="Gargeya S."/>
            <person name="Alvarado L."/>
            <person name="Berlin A."/>
            <person name="Chapman S.B."/>
            <person name="Chen Z."/>
            <person name="Freedman E."/>
            <person name="Gellesch M."/>
            <person name="Goldberg J."/>
            <person name="Griggs A."/>
            <person name="Gujja S."/>
            <person name="Heilman E."/>
            <person name="Heiman D."/>
            <person name="Howarth C."/>
            <person name="Mehta T."/>
            <person name="Neiman D."/>
            <person name="Pearson M."/>
            <person name="Roberts A."/>
            <person name="Saif S."/>
            <person name="Shea T."/>
            <person name="Shenoy N."/>
            <person name="Sisk P."/>
            <person name="Stolte C."/>
            <person name="Sykes S."/>
            <person name="White J."/>
            <person name="Yandava C."/>
            <person name="Haas B."/>
            <person name="Nusbaum C."/>
            <person name="Birren B."/>
        </authorList>
    </citation>
    <scope>NUCLEOTIDE SEQUENCE [LARGE SCALE GENOMIC DNA]</scope>
    <source>
        <strain evidence="3">ATCC 50818</strain>
    </source>
</reference>
<dbReference type="KEGG" id="sre:PTSG_03868"/>
<protein>
    <recommendedName>
        <fullName evidence="2">PID domain-containing protein</fullName>
    </recommendedName>
</protein>
<dbReference type="InterPro" id="IPR006019">
    <property type="entry name" value="PID_Shc-like"/>
</dbReference>
<sequence>MGSRRRDHSFMDKPESGWLHDDTPLSAGQGLFYSFPVVYVGSIVVSQSLRPLSVIDQTALMRDLIHTVATRVGLRKPQSQISPGYLSKYLSGPVTPAEVDVNLNISSDGLMIVPVQKDDTGDYVEVGMLQFSPMRFISLAAGGEDDDYELICYVGKNDVGLRECFVFDCGQLSDEVLETFGQAFVLANGSQQQKKKDNTYDRPYQAKAADKSIYERIPAADPTYASLSREQQRARELDNTYFEVDDDQYIVTEPSVRRKKNPVRVVPYDNPSSLPSAPQRIKHDHPYDNPQALLAENVYGEPDEPGYGEPSLLPDEGQYGETHAPQPDLGYSNPMYTEPQRESDPAYDSLPVDEIRSQYQHVDALPPLSDDDLEVEDKSELVRKLNNVDHIRRAVRGHVPGYLDVKDETGDVRPDRPAWKYMPANSLKRVSLDEIAAHK</sequence>
<keyword evidence="4" id="KW-1185">Reference proteome</keyword>
<dbReference type="InterPro" id="IPR011993">
    <property type="entry name" value="PH-like_dom_sf"/>
</dbReference>
<dbReference type="AlphaFoldDB" id="F2U5M0"/>
<evidence type="ECO:0000313" key="4">
    <source>
        <dbReference type="Proteomes" id="UP000007799"/>
    </source>
</evidence>
<evidence type="ECO:0000256" key="1">
    <source>
        <dbReference type="SAM" id="MobiDB-lite"/>
    </source>
</evidence>
<dbReference type="eggNOG" id="KOG3697">
    <property type="taxonomic scope" value="Eukaryota"/>
</dbReference>
<dbReference type="SMART" id="SM00462">
    <property type="entry name" value="PTB"/>
    <property type="match status" value="1"/>
</dbReference>
<dbReference type="EMBL" id="GL832962">
    <property type="protein sequence ID" value="EGD83236.1"/>
    <property type="molecule type" value="Genomic_DNA"/>
</dbReference>
<feature type="domain" description="PID" evidence="2">
    <location>
        <begin position="34"/>
        <end position="187"/>
    </location>
</feature>
<feature type="region of interest" description="Disordered" evidence="1">
    <location>
        <begin position="299"/>
        <end position="331"/>
    </location>
</feature>
<dbReference type="InterPro" id="IPR006020">
    <property type="entry name" value="PTB/PI_dom"/>
</dbReference>